<feature type="chain" id="PRO_5043482297" evidence="8">
    <location>
        <begin position="22"/>
        <end position="1075"/>
    </location>
</feature>
<organism evidence="10 11">
    <name type="scientific">Fulvitalea axinellae</name>
    <dbReference type="NCBI Taxonomy" id="1182444"/>
    <lineage>
        <taxon>Bacteria</taxon>
        <taxon>Pseudomonadati</taxon>
        <taxon>Bacteroidota</taxon>
        <taxon>Cytophagia</taxon>
        <taxon>Cytophagales</taxon>
        <taxon>Persicobacteraceae</taxon>
        <taxon>Fulvitalea</taxon>
    </lineage>
</organism>
<evidence type="ECO:0000256" key="6">
    <source>
        <dbReference type="ARBA" id="ARBA00023237"/>
    </source>
</evidence>
<dbReference type="SUPFAM" id="SSF56935">
    <property type="entry name" value="Porins"/>
    <property type="match status" value="1"/>
</dbReference>
<dbReference type="Pfam" id="PF07715">
    <property type="entry name" value="Plug"/>
    <property type="match status" value="1"/>
</dbReference>
<dbReference type="NCBIfam" id="TIGR04056">
    <property type="entry name" value="OMP_RagA_SusC"/>
    <property type="match status" value="1"/>
</dbReference>
<keyword evidence="4 7" id="KW-0812">Transmembrane</keyword>
<dbReference type="InterPro" id="IPR036942">
    <property type="entry name" value="Beta-barrel_TonB_sf"/>
</dbReference>
<dbReference type="PROSITE" id="PS52016">
    <property type="entry name" value="TONB_DEPENDENT_REC_3"/>
    <property type="match status" value="1"/>
</dbReference>
<keyword evidence="11" id="KW-1185">Reference proteome</keyword>
<dbReference type="KEGG" id="fax:FUAX_20750"/>
<keyword evidence="8" id="KW-0732">Signal</keyword>
<sequence>MKKTSIIFMILCLGLAFSATAQEGRLVQGRIKDAVTGEALLGATIVEVDAEDRYVQGTVTDLNGFYMLKLTEDNARLRFAYVGYNEQVIKVGERSTIDLLMEEASTKLETVVVQEERYTSDGFVSLRDKPTAIAQVKIDDLAPMGVASVGEMLQGEISGVDITAASGDPGAGTQIRIRGTATINGDREPLIILDGLPYDVQIDNNFDFNSADQRDFGALLSIPPSDIESIEILKDAASAAIWGAKAANGVIQITTRRGRKMKPRVQYNYKGYIAQQPDAIPMLGGGDYVTLQTDARFNVGGYPLPDGKFYELKQDKSWPLYHNYNQDTDWLEAITKVARTDEHNLSVSGGGDKARYRVAMGYMDQEGTTIGTNLQRLSFRANLDYNVSKRLLVSTDFSYTRSDNDKSYYGDERSVAYQKMPNQSIYERDTANNLTGRYFLDTRTDAFEIRRDPLNPGAGGLYNPVAVINEARHNYLENRFRSVFRARYALTDQLQLNTDISFDVVNGTTTKFLPVEASSADWSLNSTNVAHKGANEMFNVQSITNVIYTPNLGPNHQLSVLGQWGANIRRGSSYSVVAGGLPSGEFNSPGAGGLAPNGLGASNSESRGVWGLARIFYKWKDKYLMEVGTRMDASSNFGPDTKWGAFPFGSVAWRISEEPFLKDLTWIDQLKIRGSFGVNGRAPGGFNHYSIYQAGGSYAGYNVVRPANARLNNLKWELTKQVDFGLEGSFYENRLTFEFDVYQKDGSDLLWTMGIPTSSGYSSMTRNQGEMRNRGVEFSFRATPLKTKDWRADLSFNISKNINTVREIPENFSPESGNVLDNGQYAVRVREGDPIGGFYGYRFLGVYKTSSDAIVRDKFGETVIDPSTGQPLRMLMGGSNYRFVGGDAQYQDINNDGVINESDVVYLGSSNPDFTGGFGFRVSYKRLRLSSNFHYRMGQDIVNMARMRSENMFGTANQNQATMRRWRNPGDETDMPRAVFDKGYNWLGSDRFVEDGSYLRWKSLSLDYRFERKWLQRYKLQDLTLFFTAYNLYTFTDYSGQDPEVPLGSGLFFFGVDNARTPPSRTYTMGLTLIF</sequence>
<comment type="similarity">
    <text evidence="7">Belongs to the TonB-dependent receptor family.</text>
</comment>
<keyword evidence="2 7" id="KW-0813">Transport</keyword>
<feature type="domain" description="TonB-dependent receptor plug" evidence="9">
    <location>
        <begin position="126"/>
        <end position="250"/>
    </location>
</feature>
<evidence type="ECO:0000256" key="3">
    <source>
        <dbReference type="ARBA" id="ARBA00022452"/>
    </source>
</evidence>
<dbReference type="InterPro" id="IPR012910">
    <property type="entry name" value="Plug_dom"/>
</dbReference>
<dbReference type="GO" id="GO:0009279">
    <property type="term" value="C:cell outer membrane"/>
    <property type="evidence" value="ECO:0007669"/>
    <property type="project" value="UniProtKB-SubCell"/>
</dbReference>
<evidence type="ECO:0000256" key="8">
    <source>
        <dbReference type="SAM" id="SignalP"/>
    </source>
</evidence>
<dbReference type="InterPro" id="IPR023997">
    <property type="entry name" value="TonB-dep_OMP_SusC/RagA_CS"/>
</dbReference>
<feature type="signal peptide" evidence="8">
    <location>
        <begin position="1"/>
        <end position="21"/>
    </location>
</feature>
<evidence type="ECO:0000256" key="1">
    <source>
        <dbReference type="ARBA" id="ARBA00004571"/>
    </source>
</evidence>
<dbReference type="AlphaFoldDB" id="A0AAU9CHY4"/>
<keyword evidence="6 7" id="KW-0998">Cell outer membrane</keyword>
<keyword evidence="3 7" id="KW-1134">Transmembrane beta strand</keyword>
<dbReference type="InterPro" id="IPR039426">
    <property type="entry name" value="TonB-dep_rcpt-like"/>
</dbReference>
<accession>A0AAU9CHY4</accession>
<proteinExistence type="inferred from homology"/>
<comment type="subcellular location">
    <subcellularLocation>
        <location evidence="1 7">Cell outer membrane</location>
        <topology evidence="1 7">Multi-pass membrane protein</topology>
    </subcellularLocation>
</comment>
<dbReference type="Gene3D" id="2.40.170.20">
    <property type="entry name" value="TonB-dependent receptor, beta-barrel domain"/>
    <property type="match status" value="1"/>
</dbReference>
<evidence type="ECO:0000256" key="5">
    <source>
        <dbReference type="ARBA" id="ARBA00023136"/>
    </source>
</evidence>
<dbReference type="Proteomes" id="UP001348817">
    <property type="component" value="Chromosome"/>
</dbReference>
<evidence type="ECO:0000256" key="2">
    <source>
        <dbReference type="ARBA" id="ARBA00022448"/>
    </source>
</evidence>
<evidence type="ECO:0000313" key="10">
    <source>
        <dbReference type="EMBL" id="BDD09643.1"/>
    </source>
</evidence>
<dbReference type="Gene3D" id="2.170.130.10">
    <property type="entry name" value="TonB-dependent receptor, plug domain"/>
    <property type="match status" value="1"/>
</dbReference>
<dbReference type="InterPro" id="IPR037066">
    <property type="entry name" value="Plug_dom_sf"/>
</dbReference>
<dbReference type="Gene3D" id="2.60.40.1120">
    <property type="entry name" value="Carboxypeptidase-like, regulatory domain"/>
    <property type="match status" value="1"/>
</dbReference>
<gene>
    <name evidence="10" type="ORF">FUAX_20750</name>
</gene>
<dbReference type="InterPro" id="IPR008969">
    <property type="entry name" value="CarboxyPept-like_regulatory"/>
</dbReference>
<dbReference type="RefSeq" id="WP_338391241.1">
    <property type="nucleotide sequence ID" value="NZ_AP025314.1"/>
</dbReference>
<name>A0AAU9CHY4_9BACT</name>
<dbReference type="SUPFAM" id="SSF49464">
    <property type="entry name" value="Carboxypeptidase regulatory domain-like"/>
    <property type="match status" value="1"/>
</dbReference>
<dbReference type="InterPro" id="IPR023996">
    <property type="entry name" value="TonB-dep_OMP_SusC/RagA"/>
</dbReference>
<dbReference type="EMBL" id="AP025314">
    <property type="protein sequence ID" value="BDD09643.1"/>
    <property type="molecule type" value="Genomic_DNA"/>
</dbReference>
<reference evidence="10 11" key="1">
    <citation type="submission" date="2021-12" db="EMBL/GenBank/DDBJ databases">
        <title>Genome sequencing of bacteria with rrn-lacking chromosome and rrn-plasmid.</title>
        <authorList>
            <person name="Anda M."/>
            <person name="Iwasaki W."/>
        </authorList>
    </citation>
    <scope>NUCLEOTIDE SEQUENCE [LARGE SCALE GENOMIC DNA]</scope>
    <source>
        <strain evidence="10 11">DSM 100852</strain>
    </source>
</reference>
<dbReference type="Pfam" id="PF13715">
    <property type="entry name" value="CarbopepD_reg_2"/>
    <property type="match status" value="1"/>
</dbReference>
<dbReference type="NCBIfam" id="TIGR04057">
    <property type="entry name" value="SusC_RagA_signa"/>
    <property type="match status" value="1"/>
</dbReference>
<evidence type="ECO:0000256" key="7">
    <source>
        <dbReference type="PROSITE-ProRule" id="PRU01360"/>
    </source>
</evidence>
<evidence type="ECO:0000313" key="11">
    <source>
        <dbReference type="Proteomes" id="UP001348817"/>
    </source>
</evidence>
<protein>
    <submittedName>
        <fullName evidence="10">SusC/RagA family TonB-linked outer membrane protein</fullName>
    </submittedName>
</protein>
<evidence type="ECO:0000259" key="9">
    <source>
        <dbReference type="Pfam" id="PF07715"/>
    </source>
</evidence>
<evidence type="ECO:0000256" key="4">
    <source>
        <dbReference type="ARBA" id="ARBA00022692"/>
    </source>
</evidence>
<keyword evidence="5 7" id="KW-0472">Membrane</keyword>